<keyword evidence="3" id="KW-0813">Transport</keyword>
<dbReference type="KEGG" id="kpin:30172877"/>
<evidence type="ECO:0000256" key="9">
    <source>
        <dbReference type="ARBA" id="ARBA00023136"/>
    </source>
</evidence>
<reference evidence="11" key="3">
    <citation type="submission" date="2016-07" db="EMBL/GenBank/DDBJ databases">
        <title>Evolution of pathogenesis and genome organization in the Tremellales.</title>
        <authorList>
            <person name="Cuomo C."/>
            <person name="Litvintseva A."/>
            <person name="Heitman J."/>
            <person name="Chen Y."/>
            <person name="Sun S."/>
            <person name="Springer D."/>
            <person name="Dromer F."/>
            <person name="Young S."/>
            <person name="Zeng Q."/>
            <person name="Chapman S."/>
            <person name="Gujja S."/>
            <person name="Saif S."/>
            <person name="Birren B."/>
        </authorList>
    </citation>
    <scope>NUCLEOTIDE SEQUENCE</scope>
    <source>
        <strain evidence="11">CBS 10737</strain>
    </source>
</reference>
<dbReference type="InterPro" id="IPR019150">
    <property type="entry name" value="Vesicle_transport_protein_Use1"/>
</dbReference>
<protein>
    <submittedName>
        <fullName evidence="11">Uncharacterized protein</fullName>
    </submittedName>
</protein>
<keyword evidence="5" id="KW-0256">Endoplasmic reticulum</keyword>
<organism evidence="11">
    <name type="scientific">Kwoniella pini CBS 10737</name>
    <dbReference type="NCBI Taxonomy" id="1296096"/>
    <lineage>
        <taxon>Eukaryota</taxon>
        <taxon>Fungi</taxon>
        <taxon>Dikarya</taxon>
        <taxon>Basidiomycota</taxon>
        <taxon>Agaricomycotina</taxon>
        <taxon>Tremellomycetes</taxon>
        <taxon>Tremellales</taxon>
        <taxon>Cryptococcaceae</taxon>
        <taxon>Kwoniella</taxon>
    </lineage>
</organism>
<comment type="subcellular location">
    <subcellularLocation>
        <location evidence="1">Endoplasmic reticulum membrane</location>
        <topology evidence="1">Single-pass type IV membrane protein</topology>
    </subcellularLocation>
</comment>
<keyword evidence="6" id="KW-0931">ER-Golgi transport</keyword>
<dbReference type="EMBL" id="KI894011">
    <property type="protein sequence ID" value="OCF49977.1"/>
    <property type="molecule type" value="Genomic_DNA"/>
</dbReference>
<dbReference type="PANTHER" id="PTHR13050:SF7">
    <property type="entry name" value="VESICLE TRANSPORT PROTEIN USE1"/>
    <property type="match status" value="1"/>
</dbReference>
<dbReference type="GO" id="GO:0006890">
    <property type="term" value="P:retrograde vesicle-mediated transport, Golgi to endoplasmic reticulum"/>
    <property type="evidence" value="ECO:0007669"/>
    <property type="project" value="TreeGrafter"/>
</dbReference>
<evidence type="ECO:0000256" key="4">
    <source>
        <dbReference type="ARBA" id="ARBA00022692"/>
    </source>
</evidence>
<evidence type="ECO:0000313" key="12">
    <source>
        <dbReference type="EMBL" id="WWC69975.1"/>
    </source>
</evidence>
<dbReference type="GO" id="GO:0005484">
    <property type="term" value="F:SNAP receptor activity"/>
    <property type="evidence" value="ECO:0007669"/>
    <property type="project" value="TreeGrafter"/>
</dbReference>
<dbReference type="Pfam" id="PF09753">
    <property type="entry name" value="Use1"/>
    <property type="match status" value="1"/>
</dbReference>
<evidence type="ECO:0000256" key="8">
    <source>
        <dbReference type="ARBA" id="ARBA00022989"/>
    </source>
</evidence>
<accession>A0A1B9I366</accession>
<dbReference type="OrthoDB" id="4506189at2759"/>
<evidence type="ECO:0000256" key="10">
    <source>
        <dbReference type="SAM" id="Phobius"/>
    </source>
</evidence>
<evidence type="ECO:0000256" key="6">
    <source>
        <dbReference type="ARBA" id="ARBA00022892"/>
    </source>
</evidence>
<sequence>MKPFHLSDKPSPVVIQAARNAASSPHAVVNLIRLVKSLEAKVNSEEDDGVVDSMSIKRDWENVMFAKSLLEALQNDNEQSSSTSPTLLQMGKELSNIQKSFQIRLSTPLPTPPMNPALIALPMTPNPSNPPILERKPSPPLLQSVQKLSTPLSAASVPINNGVRKRKSRIDEYLMERSKSDLTGSEKGLLPLKVLPVKPKFGGVGNVAGGREALLAGAGPGSGIGSAQLHEELGGQLADMSHRLKLNAVQFSNALENEKSILEDSQNTLENNLTATKSSKNHLSTVSSKGRSTTCLTLGVVILVMVLFVWTYMLIRFT</sequence>
<reference evidence="12" key="2">
    <citation type="submission" date="2013-07" db="EMBL/GenBank/DDBJ databases">
        <authorList>
            <consortium name="The Broad Institute Genome Sequencing Platform"/>
            <person name="Cuomo C."/>
            <person name="Litvintseva A."/>
            <person name="Chen Y."/>
            <person name="Heitman J."/>
            <person name="Sun S."/>
            <person name="Springer D."/>
            <person name="Dromer F."/>
            <person name="Young S.K."/>
            <person name="Zeng Q."/>
            <person name="Gargeya S."/>
            <person name="Fitzgerald M."/>
            <person name="Abouelleil A."/>
            <person name="Alvarado L."/>
            <person name="Berlin A.M."/>
            <person name="Chapman S.B."/>
            <person name="Dewar J."/>
            <person name="Goldberg J."/>
            <person name="Griggs A."/>
            <person name="Gujja S."/>
            <person name="Hansen M."/>
            <person name="Howarth C."/>
            <person name="Imamovic A."/>
            <person name="Larimer J."/>
            <person name="McCowan C."/>
            <person name="Murphy C."/>
            <person name="Pearson M."/>
            <person name="Priest M."/>
            <person name="Roberts A."/>
            <person name="Saif S."/>
            <person name="Shea T."/>
            <person name="Sykes S."/>
            <person name="Wortman J."/>
            <person name="Nusbaum C."/>
            <person name="Birren B."/>
        </authorList>
    </citation>
    <scope>NUCLEOTIDE SEQUENCE</scope>
    <source>
        <strain evidence="12">CBS 10737</strain>
    </source>
</reference>
<evidence type="ECO:0000256" key="1">
    <source>
        <dbReference type="ARBA" id="ARBA00004163"/>
    </source>
</evidence>
<proteinExistence type="inferred from homology"/>
<dbReference type="AlphaFoldDB" id="A0A1B9I366"/>
<keyword evidence="13" id="KW-1185">Reference proteome</keyword>
<comment type="similarity">
    <text evidence="2">Belongs to the USE1 family.</text>
</comment>
<evidence type="ECO:0000313" key="11">
    <source>
        <dbReference type="EMBL" id="OCF49977.1"/>
    </source>
</evidence>
<evidence type="ECO:0000256" key="5">
    <source>
        <dbReference type="ARBA" id="ARBA00022824"/>
    </source>
</evidence>
<evidence type="ECO:0000256" key="2">
    <source>
        <dbReference type="ARBA" id="ARBA00007891"/>
    </source>
</evidence>
<keyword evidence="9 10" id="KW-0472">Membrane</keyword>
<dbReference type="EMBL" id="CP144523">
    <property type="protein sequence ID" value="WWC69975.1"/>
    <property type="molecule type" value="Genomic_DNA"/>
</dbReference>
<dbReference type="GO" id="GO:0031201">
    <property type="term" value="C:SNARE complex"/>
    <property type="evidence" value="ECO:0007669"/>
    <property type="project" value="TreeGrafter"/>
</dbReference>
<evidence type="ECO:0000313" key="13">
    <source>
        <dbReference type="Proteomes" id="UP000094020"/>
    </source>
</evidence>
<name>A0A1B9I366_9TREE</name>
<keyword evidence="4 10" id="KW-0812">Transmembrane</keyword>
<evidence type="ECO:0000256" key="3">
    <source>
        <dbReference type="ARBA" id="ARBA00022448"/>
    </source>
</evidence>
<reference evidence="11" key="1">
    <citation type="submission" date="2013-07" db="EMBL/GenBank/DDBJ databases">
        <title>The Genome Sequence of Cryptococcus pinus CBS10737.</title>
        <authorList>
            <consortium name="The Broad Institute Genome Sequencing Platform"/>
            <person name="Cuomo C."/>
            <person name="Litvintseva A."/>
            <person name="Chen Y."/>
            <person name="Heitman J."/>
            <person name="Sun S."/>
            <person name="Springer D."/>
            <person name="Dromer F."/>
            <person name="Young S.K."/>
            <person name="Zeng Q."/>
            <person name="Gargeya S."/>
            <person name="Fitzgerald M."/>
            <person name="Abouelleil A."/>
            <person name="Alvarado L."/>
            <person name="Berlin A.M."/>
            <person name="Chapman S.B."/>
            <person name="Dewar J."/>
            <person name="Goldberg J."/>
            <person name="Griggs A."/>
            <person name="Gujja S."/>
            <person name="Hansen M."/>
            <person name="Howarth C."/>
            <person name="Imamovic A."/>
            <person name="Larimer J."/>
            <person name="McCowan C."/>
            <person name="Murphy C."/>
            <person name="Pearson M."/>
            <person name="Priest M."/>
            <person name="Roberts A."/>
            <person name="Saif S."/>
            <person name="Shea T."/>
            <person name="Sykes S."/>
            <person name="Wortman J."/>
            <person name="Nusbaum C."/>
            <person name="Birren B."/>
        </authorList>
    </citation>
    <scope>NUCLEOTIDE SEQUENCE [LARGE SCALE GENOMIC DNA]</scope>
    <source>
        <strain evidence="11">CBS 10737</strain>
    </source>
</reference>
<keyword evidence="8 10" id="KW-1133">Transmembrane helix</keyword>
<gene>
    <name evidence="11" type="ORF">I206_04508</name>
    <name evidence="12" type="ORF">I206_103919</name>
</gene>
<dbReference type="Proteomes" id="UP000094020">
    <property type="component" value="Chromosome 5"/>
</dbReference>
<dbReference type="STRING" id="1296096.A0A1B9I366"/>
<dbReference type="GO" id="GO:0015031">
    <property type="term" value="P:protein transport"/>
    <property type="evidence" value="ECO:0007669"/>
    <property type="project" value="UniProtKB-KW"/>
</dbReference>
<keyword evidence="7" id="KW-0653">Protein transport</keyword>
<dbReference type="GO" id="GO:0005789">
    <property type="term" value="C:endoplasmic reticulum membrane"/>
    <property type="evidence" value="ECO:0007669"/>
    <property type="project" value="UniProtKB-SubCell"/>
</dbReference>
<feature type="transmembrane region" description="Helical" evidence="10">
    <location>
        <begin position="296"/>
        <end position="315"/>
    </location>
</feature>
<reference evidence="12" key="4">
    <citation type="submission" date="2024-02" db="EMBL/GenBank/DDBJ databases">
        <title>Comparative genomics of Cryptococcus and Kwoniella reveals pathogenesis evolution and contrasting modes of karyotype evolution via chromosome fusion or intercentromeric recombination.</title>
        <authorList>
            <person name="Coelho M.A."/>
            <person name="David-Palma M."/>
            <person name="Shea T."/>
            <person name="Bowers K."/>
            <person name="McGinley-Smith S."/>
            <person name="Mohammad A.W."/>
            <person name="Gnirke A."/>
            <person name="Yurkov A.M."/>
            <person name="Nowrousian M."/>
            <person name="Sun S."/>
            <person name="Cuomo C.A."/>
            <person name="Heitman J."/>
        </authorList>
    </citation>
    <scope>NUCLEOTIDE SEQUENCE</scope>
    <source>
        <strain evidence="12">CBS 10737</strain>
    </source>
</reference>
<evidence type="ECO:0000256" key="7">
    <source>
        <dbReference type="ARBA" id="ARBA00022927"/>
    </source>
</evidence>
<dbReference type="GeneID" id="30172877"/>
<dbReference type="PANTHER" id="PTHR13050">
    <property type="entry name" value="USE1-LIKE PROTEIN"/>
    <property type="match status" value="1"/>
</dbReference>
<dbReference type="RefSeq" id="XP_019011196.1">
    <property type="nucleotide sequence ID" value="XM_019156238.1"/>
</dbReference>